<dbReference type="AlphaFoldDB" id="A0A1H9U4Z0"/>
<keyword evidence="1" id="KW-0472">Membrane</keyword>
<feature type="transmembrane region" description="Helical" evidence="1">
    <location>
        <begin position="137"/>
        <end position="158"/>
    </location>
</feature>
<dbReference type="STRING" id="390241.SAMN04488023_12733"/>
<proteinExistence type="predicted"/>
<gene>
    <name evidence="2" type="ORF">SAMN04488023_12733</name>
</gene>
<keyword evidence="3" id="KW-1185">Reference proteome</keyword>
<dbReference type="OrthoDB" id="661986at2"/>
<evidence type="ECO:0000256" key="1">
    <source>
        <dbReference type="SAM" id="Phobius"/>
    </source>
</evidence>
<protein>
    <submittedName>
        <fullName evidence="2">Uncharacterized protein</fullName>
    </submittedName>
</protein>
<dbReference type="Proteomes" id="UP000199572">
    <property type="component" value="Unassembled WGS sequence"/>
</dbReference>
<dbReference type="EMBL" id="FOGG01000027">
    <property type="protein sequence ID" value="SES04237.1"/>
    <property type="molecule type" value="Genomic_DNA"/>
</dbReference>
<accession>A0A1H9U4Z0</accession>
<feature type="transmembrane region" description="Helical" evidence="1">
    <location>
        <begin position="102"/>
        <end position="125"/>
    </location>
</feature>
<feature type="transmembrane region" description="Helical" evidence="1">
    <location>
        <begin position="18"/>
        <end position="40"/>
    </location>
</feature>
<evidence type="ECO:0000313" key="2">
    <source>
        <dbReference type="EMBL" id="SES04237.1"/>
    </source>
</evidence>
<reference evidence="2 3" key="1">
    <citation type="submission" date="2016-10" db="EMBL/GenBank/DDBJ databases">
        <authorList>
            <person name="de Groot N.N."/>
        </authorList>
    </citation>
    <scope>NUCLEOTIDE SEQUENCE [LARGE SCALE GENOMIC DNA]</scope>
    <source>
        <strain evidence="2 3">DSM 18610</strain>
    </source>
</reference>
<name>A0A1H9U4Z0_9SPHI</name>
<sequence length="170" mass="19799">MLEEVENEQLKKQKWRRFLIKNLLIYLAPNVIFNALIPYIVFKQQGSVQLLDGKENLVRFLLPMSLLLPFILTFDILKKTIEAALKKQFHMEVDESFPKRRFIFRLATWHALLTFLTVSLFVLSLHLFMPPGYQYDITISSLFIGTLAGVYSLLFPVLSINKLKKSGHLI</sequence>
<organism evidence="2 3">
    <name type="scientific">Pedobacter rhizosphaerae</name>
    <dbReference type="NCBI Taxonomy" id="390241"/>
    <lineage>
        <taxon>Bacteria</taxon>
        <taxon>Pseudomonadati</taxon>
        <taxon>Bacteroidota</taxon>
        <taxon>Sphingobacteriia</taxon>
        <taxon>Sphingobacteriales</taxon>
        <taxon>Sphingobacteriaceae</taxon>
        <taxon>Pedobacter</taxon>
    </lineage>
</organism>
<keyword evidence="1" id="KW-0812">Transmembrane</keyword>
<feature type="transmembrane region" description="Helical" evidence="1">
    <location>
        <begin position="60"/>
        <end position="81"/>
    </location>
</feature>
<keyword evidence="1" id="KW-1133">Transmembrane helix</keyword>
<evidence type="ECO:0000313" key="3">
    <source>
        <dbReference type="Proteomes" id="UP000199572"/>
    </source>
</evidence>
<dbReference type="RefSeq" id="WP_090886869.1">
    <property type="nucleotide sequence ID" value="NZ_FOGG01000027.1"/>
</dbReference>